<comment type="caution">
    <text evidence="1">The sequence shown here is derived from an EMBL/GenBank/DDBJ whole genome shotgun (WGS) entry which is preliminary data.</text>
</comment>
<dbReference type="EMBL" id="JAINWA010000003">
    <property type="protein sequence ID" value="MCD1654884.1"/>
    <property type="molecule type" value="Genomic_DNA"/>
</dbReference>
<proteinExistence type="predicted"/>
<evidence type="ECO:0000313" key="1">
    <source>
        <dbReference type="EMBL" id="MCD1654884.1"/>
    </source>
</evidence>
<protein>
    <submittedName>
        <fullName evidence="1">Uncharacterized protein</fullName>
    </submittedName>
</protein>
<evidence type="ECO:0000313" key="2">
    <source>
        <dbReference type="Proteomes" id="UP001198163"/>
    </source>
</evidence>
<gene>
    <name evidence="1" type="ORF">K7J14_09230</name>
</gene>
<dbReference type="AlphaFoldDB" id="A0AAE3JLK0"/>
<reference evidence="1" key="1">
    <citation type="submission" date="2021-08" db="EMBL/GenBank/DDBJ databases">
        <title>Comparative analyses of Brucepasteria parasyntrophica and Teretinema zuelzerae.</title>
        <authorList>
            <person name="Song Y."/>
            <person name="Brune A."/>
        </authorList>
    </citation>
    <scope>NUCLEOTIDE SEQUENCE</scope>
    <source>
        <strain evidence="1">DSM 1903</strain>
    </source>
</reference>
<accession>A0AAE3JLK0</accession>
<sequence length="158" mass="18193">MKHLEELLVKEIQTITNLLACQKRMYAFVRNRDWIAFQKELMLSSRIGDAFLDLEQMKSREMTGESADIDVNTEFYRLTSSLPPQKREKVNSLFRELRKLLLLSRAENEVLRVYVTNARAVVSGIVDTLVPVRNSKVYTKRGSIASPNLDSLVLNQSM</sequence>
<dbReference type="Proteomes" id="UP001198163">
    <property type="component" value="Unassembled WGS sequence"/>
</dbReference>
<dbReference type="RefSeq" id="WP_230755520.1">
    <property type="nucleotide sequence ID" value="NZ_JAINWA010000003.1"/>
</dbReference>
<name>A0AAE3JLK0_9SPIR</name>
<organism evidence="1 2">
    <name type="scientific">Teretinema zuelzerae</name>
    <dbReference type="NCBI Taxonomy" id="156"/>
    <lineage>
        <taxon>Bacteria</taxon>
        <taxon>Pseudomonadati</taxon>
        <taxon>Spirochaetota</taxon>
        <taxon>Spirochaetia</taxon>
        <taxon>Spirochaetales</taxon>
        <taxon>Treponemataceae</taxon>
        <taxon>Teretinema</taxon>
    </lineage>
</organism>
<keyword evidence="2" id="KW-1185">Reference proteome</keyword>